<keyword evidence="4 6" id="KW-0472">Membrane</keyword>
<evidence type="ECO:0000256" key="5">
    <source>
        <dbReference type="RuleBase" id="RU003945"/>
    </source>
</evidence>
<evidence type="ECO:0000256" key="6">
    <source>
        <dbReference type="SAM" id="Phobius"/>
    </source>
</evidence>
<evidence type="ECO:0000256" key="2">
    <source>
        <dbReference type="ARBA" id="ARBA00022692"/>
    </source>
</evidence>
<dbReference type="Pfam" id="PF02096">
    <property type="entry name" value="60KD_IMP"/>
    <property type="match status" value="1"/>
</dbReference>
<evidence type="ECO:0000256" key="1">
    <source>
        <dbReference type="ARBA" id="ARBA00004141"/>
    </source>
</evidence>
<feature type="transmembrane region" description="Helical" evidence="6">
    <location>
        <begin position="401"/>
        <end position="422"/>
    </location>
</feature>
<reference evidence="8" key="1">
    <citation type="submission" date="2019-04" db="EMBL/GenBank/DDBJ databases">
        <title>Whole genome sequencing of oral phylogroup 2 treponemes.</title>
        <authorList>
            <person name="Chan Y."/>
            <person name="Zeng H.H."/>
            <person name="Yu X.L."/>
            <person name="Leung W.K."/>
            <person name="Watt R.M."/>
        </authorList>
    </citation>
    <scope>NUCLEOTIDE SEQUENCE</scope>
    <source>
        <strain evidence="8">OMZ 835</strain>
    </source>
</reference>
<dbReference type="PANTHER" id="PTHR12428">
    <property type="entry name" value="OXA1"/>
    <property type="match status" value="1"/>
</dbReference>
<feature type="transmembrane region" description="Helical" evidence="6">
    <location>
        <begin position="500"/>
        <end position="520"/>
    </location>
</feature>
<comment type="subcellular location">
    <subcellularLocation>
        <location evidence="1 5">Membrane</location>
        <topology evidence="1 5">Multi-pass membrane protein</topology>
    </subcellularLocation>
</comment>
<feature type="transmembrane region" description="Helical" evidence="6">
    <location>
        <begin position="299"/>
        <end position="321"/>
    </location>
</feature>
<organism evidence="8 9">
    <name type="scientific">Treponema putidum</name>
    <dbReference type="NCBI Taxonomy" id="221027"/>
    <lineage>
        <taxon>Bacteria</taxon>
        <taxon>Pseudomonadati</taxon>
        <taxon>Spirochaetota</taxon>
        <taxon>Spirochaetia</taxon>
        <taxon>Spirochaetales</taxon>
        <taxon>Treponemataceae</taxon>
        <taxon>Treponema</taxon>
    </lineage>
</organism>
<dbReference type="AlphaFoldDB" id="A0AAE9MT63"/>
<feature type="transmembrane region" description="Helical" evidence="6">
    <location>
        <begin position="429"/>
        <end position="448"/>
    </location>
</feature>
<dbReference type="InterPro" id="IPR017850">
    <property type="entry name" value="Alkaline_phosphatase_core_sf"/>
</dbReference>
<dbReference type="Proteomes" id="UP001058682">
    <property type="component" value="Chromosome"/>
</dbReference>
<name>A0AAE9MT63_9SPIR</name>
<dbReference type="InterPro" id="IPR028055">
    <property type="entry name" value="YidC/Oxa/ALB_C"/>
</dbReference>
<comment type="similarity">
    <text evidence="5">Belongs to the OXA1/ALB3/YidC family.</text>
</comment>
<evidence type="ECO:0000259" key="7">
    <source>
        <dbReference type="Pfam" id="PF02096"/>
    </source>
</evidence>
<dbReference type="PANTHER" id="PTHR12428:SF65">
    <property type="entry name" value="CYTOCHROME C OXIDASE ASSEMBLY PROTEIN COX18, MITOCHONDRIAL"/>
    <property type="match status" value="1"/>
</dbReference>
<feature type="transmembrane region" description="Helical" evidence="6">
    <location>
        <begin position="271"/>
        <end position="292"/>
    </location>
</feature>
<keyword evidence="3 6" id="KW-1133">Transmembrane helix</keyword>
<dbReference type="SUPFAM" id="SSF53649">
    <property type="entry name" value="Alkaline phosphatase-like"/>
    <property type="match status" value="1"/>
</dbReference>
<feature type="domain" description="Membrane insertase YidC/Oxa/ALB C-terminal" evidence="7">
    <location>
        <begin position="33"/>
        <end position="218"/>
    </location>
</feature>
<feature type="transmembrane region" description="Helical" evidence="6">
    <location>
        <begin position="181"/>
        <end position="202"/>
    </location>
</feature>
<dbReference type="GO" id="GO:0051205">
    <property type="term" value="P:protein insertion into membrane"/>
    <property type="evidence" value="ECO:0007669"/>
    <property type="project" value="TreeGrafter"/>
</dbReference>
<feature type="transmembrane region" description="Helical" evidence="6">
    <location>
        <begin position="468"/>
        <end position="488"/>
    </location>
</feature>
<dbReference type="GO" id="GO:0032977">
    <property type="term" value="F:membrane insertase activity"/>
    <property type="evidence" value="ECO:0007669"/>
    <property type="project" value="InterPro"/>
</dbReference>
<proteinExistence type="inferred from homology"/>
<feature type="transmembrane region" description="Helical" evidence="6">
    <location>
        <begin position="333"/>
        <end position="352"/>
    </location>
</feature>
<protein>
    <submittedName>
        <fullName evidence="8">Preprotein translocase YidC</fullName>
    </submittedName>
</protein>
<dbReference type="Gene3D" id="3.40.720.10">
    <property type="entry name" value="Alkaline Phosphatase, subunit A"/>
    <property type="match status" value="1"/>
</dbReference>
<feature type="transmembrane region" description="Helical" evidence="6">
    <location>
        <begin position="100"/>
        <end position="121"/>
    </location>
</feature>
<evidence type="ECO:0000256" key="4">
    <source>
        <dbReference type="ARBA" id="ARBA00023136"/>
    </source>
</evidence>
<dbReference type="InterPro" id="IPR001708">
    <property type="entry name" value="YidC/ALB3/OXA1/COX18"/>
</dbReference>
<evidence type="ECO:0000256" key="3">
    <source>
        <dbReference type="ARBA" id="ARBA00022989"/>
    </source>
</evidence>
<evidence type="ECO:0000313" key="8">
    <source>
        <dbReference type="EMBL" id="UTY33232.1"/>
    </source>
</evidence>
<keyword evidence="2 5" id="KW-0812">Transmembrane</keyword>
<feature type="transmembrane region" description="Helical" evidence="6">
    <location>
        <begin position="147"/>
        <end position="169"/>
    </location>
</feature>
<gene>
    <name evidence="8" type="ORF">E4N74_03815</name>
</gene>
<sequence>MSFMSKVLTGLLYPFVVLIQTVFTYSYTICGNYGIALILLSLFITAITAPLYYLAERWKNKEKVVQKKMHKDIKSINENYEGQKRFYLTKAARKIYDYKWWYTFRTSFGLIIQIPFFFAAYEVLSKYSGYNGVSFLFIKDLSMPDNLIFGGNILPFLMTIINVAYSVYYTKSKSWTANKELYIMAGLFLVLLYNSPSALLLYWTMNNVFSFIKGIILRRAGLSEIPIIIESETNKSLKEIIKENINIVYFFFFILLCSLQVYSLVRNSITYKYFLFSVIGASFILSLVVIIFKFTRKNIYELLFVWILYLPFLYLLIFTLRTNIYISPDNIKLLNGFYATFIVVFSFSRFFYYKKNTYTEKSYIHNSIPIIFFIVFWLFFYLPILFYINNPEIIKIGIFEYFVSLLIPAGVFFCSFVLLYFLLPMYIKIRYDLLCLFILLVLLIYSLIFKLNVGELDFFMLKNADAIFSMRLIYYILDAFILSGLLYISKLLMEKYKKAVFSFGLILPLILSIVLINLYGQRPREKMRITSENADIELPQTVYNNYIFSKNKKNLVCVLVDMFNGNYLGKILNENPEYRQKLSGFIWYPDCLSVSISTKRSLAGLLGGHEYSFKASESMDYNEINTEAASFFFNNIFSSGYDMSVDSGSDYSGVDMSNYHTIEQAGIFEYWKKLKDYKDDKTSGESNPMLFIMLSILQSTPYHFKYIIYDDEEWLFFHKSAKLSNIRHSVMNRAAGLELIPMISSSRDTERNKCMYIHTMLPHYPYGVNKFGKIMEEAEFGNFSYSAFNNKDLALYSAKLTLDYLIAWFEWMKEADVYDNTVVYIFADHGNTFYDSDIPKSANITYQNSEKNLSTANSLLLIKPLDSRGDLVDDPLYISSADLHSMLVTDAGLNKIDDVDPRFLSIEDKLKRTRMFFGPNVTFLKNDKYYVTGSIFDPNSWSMESPQGEITK</sequence>
<feature type="transmembrane region" description="Helical" evidence="6">
    <location>
        <begin position="364"/>
        <end position="389"/>
    </location>
</feature>
<feature type="transmembrane region" description="Helical" evidence="6">
    <location>
        <begin position="247"/>
        <end position="265"/>
    </location>
</feature>
<accession>A0AAE9MT63</accession>
<evidence type="ECO:0000313" key="9">
    <source>
        <dbReference type="Proteomes" id="UP001058682"/>
    </source>
</evidence>
<dbReference type="EMBL" id="CP038804">
    <property type="protein sequence ID" value="UTY33232.1"/>
    <property type="molecule type" value="Genomic_DNA"/>
</dbReference>
<feature type="transmembrane region" description="Helical" evidence="6">
    <location>
        <begin position="34"/>
        <end position="54"/>
    </location>
</feature>
<dbReference type="GO" id="GO:0005886">
    <property type="term" value="C:plasma membrane"/>
    <property type="evidence" value="ECO:0007669"/>
    <property type="project" value="TreeGrafter"/>
</dbReference>